<gene>
    <name evidence="3" type="primary">LOC118877095</name>
</gene>
<feature type="chain" id="PRO_5046924553" evidence="1">
    <location>
        <begin position="17"/>
        <end position="225"/>
    </location>
</feature>
<dbReference type="RefSeq" id="XP_036669935.3">
    <property type="nucleotide sequence ID" value="XM_036814040.3"/>
</dbReference>
<accession>A0AB40A2A5</accession>
<feature type="signal peptide" evidence="1">
    <location>
        <begin position="1"/>
        <end position="16"/>
    </location>
</feature>
<reference evidence="3" key="1">
    <citation type="submission" date="2025-08" db="UniProtKB">
        <authorList>
            <consortium name="RefSeq"/>
        </authorList>
    </citation>
    <scope>IDENTIFICATION</scope>
</reference>
<dbReference type="GeneID" id="118877095"/>
<evidence type="ECO:0000313" key="3">
    <source>
        <dbReference type="RefSeq" id="XP_036669935.3"/>
    </source>
</evidence>
<organism evidence="2 3">
    <name type="scientific">Drosophila suzukii</name>
    <name type="common">Spotted-wing drosophila fruit fly</name>
    <dbReference type="NCBI Taxonomy" id="28584"/>
    <lineage>
        <taxon>Eukaryota</taxon>
        <taxon>Metazoa</taxon>
        <taxon>Ecdysozoa</taxon>
        <taxon>Arthropoda</taxon>
        <taxon>Hexapoda</taxon>
        <taxon>Insecta</taxon>
        <taxon>Pterygota</taxon>
        <taxon>Neoptera</taxon>
        <taxon>Endopterygota</taxon>
        <taxon>Diptera</taxon>
        <taxon>Brachycera</taxon>
        <taxon>Muscomorpha</taxon>
        <taxon>Ephydroidea</taxon>
        <taxon>Drosophilidae</taxon>
        <taxon>Drosophila</taxon>
        <taxon>Sophophora</taxon>
    </lineage>
</organism>
<keyword evidence="1" id="KW-0732">Signal</keyword>
<protein>
    <submittedName>
        <fullName evidence="3">Uncharacterized protein isoform X1</fullName>
    </submittedName>
</protein>
<proteinExistence type="predicted"/>
<evidence type="ECO:0000313" key="2">
    <source>
        <dbReference type="Proteomes" id="UP001652628"/>
    </source>
</evidence>
<evidence type="ECO:0000256" key="1">
    <source>
        <dbReference type="SAM" id="SignalP"/>
    </source>
</evidence>
<dbReference type="Proteomes" id="UP001652628">
    <property type="component" value="Chromosome 2R"/>
</dbReference>
<name>A0AB40A2A5_DROSZ</name>
<sequence>MKLLIVLFALMAVILAAPQGFGGKLRGQEGYGGTNRQFLGQNEILNESSRVRSRGVIVGQKVYVAPWPNVNAQRETYNYRNPDGFGVQGKYGRPGPKVVVHTEGLNGGHLSFNNMGGYGSQGVYGVPGPYVVVQSARFNLGNLGGAGPQYVGKSQTLNSGRLGLDNIGAYGVPGPYVGGESERFKGFSNGEGVDGHGTQTGLQWNNRPTYFFKCAICSSSNPFGK</sequence>
<keyword evidence="2" id="KW-1185">Reference proteome</keyword>